<dbReference type="Pfam" id="PF21821">
    <property type="entry name" value="Dit_like"/>
    <property type="match status" value="1"/>
</dbReference>
<feature type="domain" description="Dit-like phage tail protein N-terminal" evidence="2">
    <location>
        <begin position="10"/>
        <end position="119"/>
    </location>
</feature>
<evidence type="ECO:0000313" key="4">
    <source>
        <dbReference type="Proteomes" id="UP000186666"/>
    </source>
</evidence>
<dbReference type="RefSeq" id="WP_068582873.1">
    <property type="nucleotide sequence ID" value="NZ_FTNK01000003.1"/>
</dbReference>
<evidence type="ECO:0000256" key="1">
    <source>
        <dbReference type="SAM" id="MobiDB-lite"/>
    </source>
</evidence>
<proteinExistence type="predicted"/>
<gene>
    <name evidence="3" type="ORF">SAMN05421578_103371</name>
</gene>
<accession>A0ABY1JSF6</accession>
<organism evidence="3 4">
    <name type="scientific">Paenibacillus macquariensis</name>
    <dbReference type="NCBI Taxonomy" id="948756"/>
    <lineage>
        <taxon>Bacteria</taxon>
        <taxon>Bacillati</taxon>
        <taxon>Bacillota</taxon>
        <taxon>Bacilli</taxon>
        <taxon>Bacillales</taxon>
        <taxon>Paenibacillaceae</taxon>
        <taxon>Paenibacillus</taxon>
    </lineage>
</organism>
<reference evidence="3 4" key="1">
    <citation type="submission" date="2017-01" db="EMBL/GenBank/DDBJ databases">
        <authorList>
            <person name="Varghese N."/>
            <person name="Submissions S."/>
        </authorList>
    </citation>
    <scope>NUCLEOTIDE SEQUENCE [LARGE SCALE GENOMIC DNA]</scope>
    <source>
        <strain evidence="3 4">ATCC 23464</strain>
    </source>
</reference>
<dbReference type="InterPro" id="IPR048494">
    <property type="entry name" value="Dit-like_N"/>
</dbReference>
<dbReference type="Proteomes" id="UP000186666">
    <property type="component" value="Unassembled WGS sequence"/>
</dbReference>
<keyword evidence="4" id="KW-1185">Reference proteome</keyword>
<evidence type="ECO:0000313" key="3">
    <source>
        <dbReference type="EMBL" id="SIQ68693.1"/>
    </source>
</evidence>
<evidence type="ECO:0000259" key="2">
    <source>
        <dbReference type="Pfam" id="PF21821"/>
    </source>
</evidence>
<name>A0ABY1JSF6_9BACL</name>
<comment type="caution">
    <text evidence="3">The sequence shown here is derived from an EMBL/GenBank/DDBJ whole genome shotgun (WGS) entry which is preliminary data.</text>
</comment>
<feature type="compositionally biased region" description="Basic residues" evidence="1">
    <location>
        <begin position="160"/>
        <end position="177"/>
    </location>
</feature>
<dbReference type="EMBL" id="FTNK01000003">
    <property type="protein sequence ID" value="SIQ68693.1"/>
    <property type="molecule type" value="Genomic_DNA"/>
</dbReference>
<feature type="compositionally biased region" description="Low complexity" evidence="1">
    <location>
        <begin position="141"/>
        <end position="159"/>
    </location>
</feature>
<feature type="region of interest" description="Disordered" evidence="1">
    <location>
        <begin position="134"/>
        <end position="184"/>
    </location>
</feature>
<protein>
    <recommendedName>
        <fullName evidence="2">Dit-like phage tail protein N-terminal domain-containing protein</fullName>
    </recommendedName>
</protein>
<sequence length="184" mass="20058">MALLNGHYILVEDESPSYEVEITDQPVDRDIDLSDHVQRKARTLSISGVIVGDNAVSIRAMIVKAQDQGEIVQFSGRTTFRGLISGFSPKHDHTIMNGFAFTLSMKEVRIAGSSYVKVPLPAPIKAQVAKAANAGVKQPLSKKNSTTKGSNSNSNTVKTPSKKTIKPKVPKSTHKRGTQWEMPM</sequence>